<keyword evidence="1" id="KW-0472">Membrane</keyword>
<dbReference type="EMBL" id="JACKWY010000007">
    <property type="protein sequence ID" value="MBB6715601.1"/>
    <property type="molecule type" value="Genomic_DNA"/>
</dbReference>
<reference evidence="2 3" key="1">
    <citation type="submission" date="2020-08" db="EMBL/GenBank/DDBJ databases">
        <title>Clostridia isolated from Swiss meat.</title>
        <authorList>
            <person name="Wambui J."/>
            <person name="Stevens M.J.A."/>
            <person name="Stephan R."/>
        </authorList>
    </citation>
    <scope>NUCLEOTIDE SEQUENCE [LARGE SCALE GENOMIC DNA]</scope>
    <source>
        <strain evidence="2 3">CM001</strain>
    </source>
</reference>
<feature type="transmembrane region" description="Helical" evidence="1">
    <location>
        <begin position="35"/>
        <end position="56"/>
    </location>
</feature>
<organism evidence="2 3">
    <name type="scientific">Clostridium gasigenes</name>
    <dbReference type="NCBI Taxonomy" id="94869"/>
    <lineage>
        <taxon>Bacteria</taxon>
        <taxon>Bacillati</taxon>
        <taxon>Bacillota</taxon>
        <taxon>Clostridia</taxon>
        <taxon>Eubacteriales</taxon>
        <taxon>Clostridiaceae</taxon>
        <taxon>Clostridium</taxon>
    </lineage>
</organism>
<feature type="transmembrane region" description="Helical" evidence="1">
    <location>
        <begin position="12"/>
        <end position="29"/>
    </location>
</feature>
<protein>
    <submittedName>
        <fullName evidence="2">Uncharacterized protein</fullName>
    </submittedName>
</protein>
<evidence type="ECO:0000313" key="3">
    <source>
        <dbReference type="Proteomes" id="UP000585258"/>
    </source>
</evidence>
<sequence length="62" mass="6940">MHDSSLSFLCESLIIMIITTICMGINWFISPFSDIAIRVIGALMLIDLFVLSYSTVKLKINS</sequence>
<keyword evidence="1" id="KW-0812">Transmembrane</keyword>
<name>A0A7X0SHG2_9CLOT</name>
<dbReference type="AlphaFoldDB" id="A0A7X0SHG2"/>
<comment type="caution">
    <text evidence="2">The sequence shown here is derived from an EMBL/GenBank/DDBJ whole genome shotgun (WGS) entry which is preliminary data.</text>
</comment>
<proteinExistence type="predicted"/>
<gene>
    <name evidence="2" type="ORF">H7E68_12890</name>
</gene>
<dbReference type="Proteomes" id="UP000585258">
    <property type="component" value="Unassembled WGS sequence"/>
</dbReference>
<evidence type="ECO:0000313" key="2">
    <source>
        <dbReference type="EMBL" id="MBB6715601.1"/>
    </source>
</evidence>
<accession>A0A7X0SHG2</accession>
<keyword evidence="1" id="KW-1133">Transmembrane helix</keyword>
<evidence type="ECO:0000256" key="1">
    <source>
        <dbReference type="SAM" id="Phobius"/>
    </source>
</evidence>